<dbReference type="PRINTS" id="PR00778">
    <property type="entry name" value="HTHARSR"/>
</dbReference>
<name>A0ABX9TVA8_9GAMM</name>
<dbReference type="InterPro" id="IPR051081">
    <property type="entry name" value="HTH_MetalResp_TranReg"/>
</dbReference>
<feature type="domain" description="HTH arsR-type" evidence="5">
    <location>
        <begin position="1"/>
        <end position="93"/>
    </location>
</feature>
<evidence type="ECO:0000256" key="2">
    <source>
        <dbReference type="ARBA" id="ARBA00023015"/>
    </source>
</evidence>
<evidence type="ECO:0000256" key="4">
    <source>
        <dbReference type="ARBA" id="ARBA00023163"/>
    </source>
</evidence>
<evidence type="ECO:0000256" key="3">
    <source>
        <dbReference type="ARBA" id="ARBA00023125"/>
    </source>
</evidence>
<evidence type="ECO:0000313" key="6">
    <source>
        <dbReference type="EMBL" id="RLL20352.1"/>
    </source>
</evidence>
<comment type="caution">
    <text evidence="6">The sequence shown here is derived from an EMBL/GenBank/DDBJ whole genome shotgun (WGS) entry which is preliminary data.</text>
</comment>
<evidence type="ECO:0000256" key="1">
    <source>
        <dbReference type="ARBA" id="ARBA00022849"/>
    </source>
</evidence>
<dbReference type="Gene3D" id="1.10.10.10">
    <property type="entry name" value="Winged helix-like DNA-binding domain superfamily/Winged helix DNA-binding domain"/>
    <property type="match status" value="1"/>
</dbReference>
<dbReference type="CDD" id="cd00090">
    <property type="entry name" value="HTH_ARSR"/>
    <property type="match status" value="1"/>
</dbReference>
<proteinExistence type="predicted"/>
<dbReference type="PANTHER" id="PTHR33154:SF18">
    <property type="entry name" value="ARSENICAL RESISTANCE OPERON REPRESSOR"/>
    <property type="match status" value="1"/>
</dbReference>
<evidence type="ECO:0000259" key="5">
    <source>
        <dbReference type="PROSITE" id="PS50987"/>
    </source>
</evidence>
<dbReference type="SMART" id="SM00418">
    <property type="entry name" value="HTH_ARSR"/>
    <property type="match status" value="1"/>
</dbReference>
<dbReference type="PROSITE" id="PS50987">
    <property type="entry name" value="HTH_ARSR_2"/>
    <property type="match status" value="1"/>
</dbReference>
<protein>
    <submittedName>
        <fullName evidence="6">ArsR family transcriptional regulator</fullName>
    </submittedName>
</protein>
<evidence type="ECO:0000313" key="7">
    <source>
        <dbReference type="Proteomes" id="UP000280271"/>
    </source>
</evidence>
<dbReference type="Proteomes" id="UP000280271">
    <property type="component" value="Unassembled WGS sequence"/>
</dbReference>
<dbReference type="InterPro" id="IPR001845">
    <property type="entry name" value="HTH_ArsR_DNA-bd_dom"/>
</dbReference>
<dbReference type="InterPro" id="IPR011991">
    <property type="entry name" value="ArsR-like_HTH"/>
</dbReference>
<dbReference type="InterPro" id="IPR036390">
    <property type="entry name" value="WH_DNA-bd_sf"/>
</dbReference>
<keyword evidence="7" id="KW-1185">Reference proteome</keyword>
<dbReference type="Pfam" id="PF01022">
    <property type="entry name" value="HTH_5"/>
    <property type="match status" value="1"/>
</dbReference>
<gene>
    <name evidence="6" type="ORF">D9K81_11900</name>
</gene>
<dbReference type="EMBL" id="RCHC01000013">
    <property type="protein sequence ID" value="RLL20352.1"/>
    <property type="molecule type" value="Genomic_DNA"/>
</dbReference>
<dbReference type="NCBIfam" id="NF007528">
    <property type="entry name" value="PRK10141.1"/>
    <property type="match status" value="1"/>
</dbReference>
<dbReference type="PANTHER" id="PTHR33154">
    <property type="entry name" value="TRANSCRIPTIONAL REGULATOR, ARSR FAMILY"/>
    <property type="match status" value="1"/>
</dbReference>
<keyword evidence="2" id="KW-0805">Transcription regulation</keyword>
<keyword evidence="1" id="KW-0059">Arsenical resistance</keyword>
<reference evidence="6 7" key="1">
    <citation type="submission" date="2018-09" db="EMBL/GenBank/DDBJ databases">
        <title>The draft genome of Acinetobacter sp. strains.</title>
        <authorList>
            <person name="Qin J."/>
            <person name="Feng Y."/>
            <person name="Zong Z."/>
        </authorList>
    </citation>
    <scope>NUCLEOTIDE SEQUENCE [LARGE SCALE GENOMIC DNA]</scope>
    <source>
        <strain evidence="6 7">WCHAc060005</strain>
    </source>
</reference>
<accession>A0ABX9TVA8</accession>
<keyword evidence="3" id="KW-0238">DNA-binding</keyword>
<dbReference type="RefSeq" id="WP_120374965.1">
    <property type="nucleotide sequence ID" value="NZ_RCHC01000013.1"/>
</dbReference>
<keyword evidence="4" id="KW-0804">Transcription</keyword>
<organism evidence="6 7">
    <name type="scientific">Acinetobacter chengduensis</name>
    <dbReference type="NCBI Taxonomy" id="2420890"/>
    <lineage>
        <taxon>Bacteria</taxon>
        <taxon>Pseudomonadati</taxon>
        <taxon>Pseudomonadota</taxon>
        <taxon>Gammaproteobacteria</taxon>
        <taxon>Moraxellales</taxon>
        <taxon>Moraxellaceae</taxon>
        <taxon>Acinetobacter</taxon>
    </lineage>
</organism>
<sequence>MDQLTFFKSLSDQTRIDILTFLLLRGESCVCDLMSALDLNQPKISRHLALLRSAKILQDRRQGQWVYYQIHPELEPWCVEMLNILLQQNPRAESFKISENTSICCD</sequence>
<dbReference type="NCBIfam" id="NF033788">
    <property type="entry name" value="HTH_metalloreg"/>
    <property type="match status" value="1"/>
</dbReference>
<dbReference type="SUPFAM" id="SSF46785">
    <property type="entry name" value="Winged helix' DNA-binding domain"/>
    <property type="match status" value="1"/>
</dbReference>
<dbReference type="InterPro" id="IPR036388">
    <property type="entry name" value="WH-like_DNA-bd_sf"/>
</dbReference>